<evidence type="ECO:0000256" key="2">
    <source>
        <dbReference type="SAM" id="SignalP"/>
    </source>
</evidence>
<reference evidence="3" key="2">
    <citation type="submission" date="2020-09" db="EMBL/GenBank/DDBJ databases">
        <authorList>
            <person name="Sun Q."/>
            <person name="Ohkuma M."/>
        </authorList>
    </citation>
    <scope>NUCLEOTIDE SEQUENCE</scope>
    <source>
        <strain evidence="3">JCM 4391</strain>
    </source>
</reference>
<reference evidence="3" key="1">
    <citation type="journal article" date="2014" name="Int. J. Syst. Evol. Microbiol.">
        <title>Complete genome sequence of Corynebacterium casei LMG S-19264T (=DSM 44701T), isolated from a smear-ripened cheese.</title>
        <authorList>
            <consortium name="US DOE Joint Genome Institute (JGI-PGF)"/>
            <person name="Walter F."/>
            <person name="Albersmeier A."/>
            <person name="Kalinowski J."/>
            <person name="Ruckert C."/>
        </authorList>
    </citation>
    <scope>NUCLEOTIDE SEQUENCE</scope>
    <source>
        <strain evidence="3">JCM 4391</strain>
    </source>
</reference>
<feature type="signal peptide" evidence="2">
    <location>
        <begin position="1"/>
        <end position="39"/>
    </location>
</feature>
<protein>
    <submittedName>
        <fullName evidence="3">Uncharacterized protein</fullName>
    </submittedName>
</protein>
<evidence type="ECO:0000313" key="3">
    <source>
        <dbReference type="EMBL" id="GGU38198.1"/>
    </source>
</evidence>
<evidence type="ECO:0000256" key="1">
    <source>
        <dbReference type="SAM" id="MobiDB-lite"/>
    </source>
</evidence>
<feature type="compositionally biased region" description="Basic residues" evidence="1">
    <location>
        <begin position="90"/>
        <end position="109"/>
    </location>
</feature>
<sequence>MIPDAPRRVNMQHVVHTGAALAATLLPLAAAALLAKAMAGDPLAPVNTLITNGGQRVRMSPSQWRGCGRSALSGWRADGRDVDAPASGRAWRRGRRRVERLRSAGRRTRPSAAGAP</sequence>
<accession>A0A918M402</accession>
<organism evidence="3 4">
    <name type="scientific">Streptomyces lavendofoliae</name>
    <dbReference type="NCBI Taxonomy" id="67314"/>
    <lineage>
        <taxon>Bacteria</taxon>
        <taxon>Bacillati</taxon>
        <taxon>Actinomycetota</taxon>
        <taxon>Actinomycetes</taxon>
        <taxon>Kitasatosporales</taxon>
        <taxon>Streptomycetaceae</taxon>
        <taxon>Streptomyces</taxon>
    </lineage>
</organism>
<gene>
    <name evidence="3" type="ORF">GCM10010274_26920</name>
</gene>
<feature type="chain" id="PRO_5038516028" evidence="2">
    <location>
        <begin position="40"/>
        <end position="116"/>
    </location>
</feature>
<proteinExistence type="predicted"/>
<feature type="region of interest" description="Disordered" evidence="1">
    <location>
        <begin position="56"/>
        <end position="116"/>
    </location>
</feature>
<name>A0A918M402_9ACTN</name>
<dbReference type="RefSeq" id="WP_229890971.1">
    <property type="nucleotide sequence ID" value="NZ_BMTP01000006.1"/>
</dbReference>
<comment type="caution">
    <text evidence="3">The sequence shown here is derived from an EMBL/GenBank/DDBJ whole genome shotgun (WGS) entry which is preliminary data.</text>
</comment>
<evidence type="ECO:0000313" key="4">
    <source>
        <dbReference type="Proteomes" id="UP000636661"/>
    </source>
</evidence>
<keyword evidence="2" id="KW-0732">Signal</keyword>
<dbReference type="Proteomes" id="UP000636661">
    <property type="component" value="Unassembled WGS sequence"/>
</dbReference>
<keyword evidence="4" id="KW-1185">Reference proteome</keyword>
<dbReference type="EMBL" id="BMTP01000006">
    <property type="protein sequence ID" value="GGU38198.1"/>
    <property type="molecule type" value="Genomic_DNA"/>
</dbReference>
<dbReference type="AlphaFoldDB" id="A0A918M402"/>